<keyword evidence="3" id="KW-1185">Reference proteome</keyword>
<dbReference type="AlphaFoldDB" id="A0A853F8P3"/>
<dbReference type="SMART" id="SM00903">
    <property type="entry name" value="Flavin_Reduct"/>
    <property type="match status" value="1"/>
</dbReference>
<reference evidence="2 3" key="1">
    <citation type="submission" date="2020-07" db="EMBL/GenBank/DDBJ databases">
        <title>Taxonomic revisions and descriptions of new bacterial species based on genomic comparisons in the high-G+C-content subgroup of the family Alcaligenaceae.</title>
        <authorList>
            <person name="Szabo A."/>
            <person name="Felfoldi T."/>
        </authorList>
    </citation>
    <scope>NUCLEOTIDE SEQUENCE [LARGE SCALE GENOMIC DNA]</scope>
    <source>
        <strain evidence="2 3">DSM 25264</strain>
    </source>
</reference>
<gene>
    <name evidence="2" type="ORF">H0A68_06225</name>
</gene>
<dbReference type="Proteomes" id="UP000580517">
    <property type="component" value="Unassembled WGS sequence"/>
</dbReference>
<name>A0A853F8P3_9BURK</name>
<dbReference type="OrthoDB" id="5946411at2"/>
<dbReference type="Gene3D" id="2.30.110.10">
    <property type="entry name" value="Electron Transport, Fmn-binding Protein, Chain A"/>
    <property type="match status" value="1"/>
</dbReference>
<protein>
    <submittedName>
        <fullName evidence="2">Flavin reductase family protein</fullName>
    </submittedName>
</protein>
<accession>A0A853F8P3</accession>
<dbReference type="InterPro" id="IPR012349">
    <property type="entry name" value="Split_barrel_FMN-bd"/>
</dbReference>
<evidence type="ECO:0000313" key="2">
    <source>
        <dbReference type="EMBL" id="NYT36463.1"/>
    </source>
</evidence>
<organism evidence="2 3">
    <name type="scientific">Allopusillimonas soli</name>
    <dbReference type="NCBI Taxonomy" id="659016"/>
    <lineage>
        <taxon>Bacteria</taxon>
        <taxon>Pseudomonadati</taxon>
        <taxon>Pseudomonadota</taxon>
        <taxon>Betaproteobacteria</taxon>
        <taxon>Burkholderiales</taxon>
        <taxon>Alcaligenaceae</taxon>
        <taxon>Allopusillimonas</taxon>
    </lineage>
</organism>
<evidence type="ECO:0000313" key="3">
    <source>
        <dbReference type="Proteomes" id="UP000580517"/>
    </source>
</evidence>
<dbReference type="InterPro" id="IPR002563">
    <property type="entry name" value="Flavin_Rdtase-like_dom"/>
</dbReference>
<sequence>MFFEADSEHGLPRDPFKACIVPRPIGWISTIDASGNENLAPYSFFNAVAERPRMVMFCVNGQHEKGGAKDTLRNVMEVPEFVVNMSTWELREQMNTSCAPLDSKCDEFQAADLEKSRARLVRPSLVKAAPINLECLVHQMVDLPPDPLNGRNCMIIGRVIGIHIQDNILVNGRVNFDGLRPLGRLGYAQYVVAKEEGIFEMRRPD</sequence>
<dbReference type="EMBL" id="JACCEW010000002">
    <property type="protein sequence ID" value="NYT36463.1"/>
    <property type="molecule type" value="Genomic_DNA"/>
</dbReference>
<dbReference type="PANTHER" id="PTHR43812:SF2">
    <property type="entry name" value="FLAVIN REDUCTASE LIKE DOMAIN-CONTAINING PROTEIN"/>
    <property type="match status" value="1"/>
</dbReference>
<dbReference type="SUPFAM" id="SSF50475">
    <property type="entry name" value="FMN-binding split barrel"/>
    <property type="match status" value="1"/>
</dbReference>
<dbReference type="GO" id="GO:0010181">
    <property type="term" value="F:FMN binding"/>
    <property type="evidence" value="ECO:0007669"/>
    <property type="project" value="InterPro"/>
</dbReference>
<dbReference type="GO" id="GO:0016646">
    <property type="term" value="F:oxidoreductase activity, acting on the CH-NH group of donors, NAD or NADP as acceptor"/>
    <property type="evidence" value="ECO:0007669"/>
    <property type="project" value="UniProtKB-ARBA"/>
</dbReference>
<comment type="caution">
    <text evidence="2">The sequence shown here is derived from an EMBL/GenBank/DDBJ whole genome shotgun (WGS) entry which is preliminary data.</text>
</comment>
<evidence type="ECO:0000259" key="1">
    <source>
        <dbReference type="SMART" id="SM00903"/>
    </source>
</evidence>
<dbReference type="PANTHER" id="PTHR43812">
    <property type="entry name" value="BLR2425 PROTEIN"/>
    <property type="match status" value="1"/>
</dbReference>
<proteinExistence type="predicted"/>
<feature type="domain" description="Flavin reductase like" evidence="1">
    <location>
        <begin position="18"/>
        <end position="178"/>
    </location>
</feature>
<dbReference type="RefSeq" id="WP_129968439.1">
    <property type="nucleotide sequence ID" value="NZ_JACCEW010000002.1"/>
</dbReference>
<dbReference type="Pfam" id="PF01613">
    <property type="entry name" value="Flavin_Reduct"/>
    <property type="match status" value="1"/>
</dbReference>